<dbReference type="STRING" id="1330021.A0A367LF83"/>
<keyword evidence="13" id="KW-1185">Reference proteome</keyword>
<dbReference type="PROSITE" id="PS50991">
    <property type="entry name" value="PYR_CT"/>
    <property type="match status" value="1"/>
</dbReference>
<evidence type="ECO:0000256" key="1">
    <source>
        <dbReference type="ARBA" id="ARBA00022598"/>
    </source>
</evidence>
<dbReference type="Pfam" id="PF02785">
    <property type="entry name" value="Biotin_carb_C"/>
    <property type="match status" value="1"/>
</dbReference>
<feature type="modified residue" description="N6-carboxylysine" evidence="8">
    <location>
        <position position="756"/>
    </location>
</feature>
<dbReference type="PANTHER" id="PTHR43778">
    <property type="entry name" value="PYRUVATE CARBOXYLASE"/>
    <property type="match status" value="1"/>
</dbReference>
<dbReference type="SUPFAM" id="SSF51246">
    <property type="entry name" value="Rudiment single hybrid motif"/>
    <property type="match status" value="1"/>
</dbReference>
<evidence type="ECO:0000313" key="12">
    <source>
        <dbReference type="EMBL" id="RCI13076.1"/>
    </source>
</evidence>
<dbReference type="SMART" id="SM00878">
    <property type="entry name" value="Biotin_carb_C"/>
    <property type="match status" value="1"/>
</dbReference>
<proteinExistence type="predicted"/>
<evidence type="ECO:0008006" key="14">
    <source>
        <dbReference type="Google" id="ProtNLM"/>
    </source>
</evidence>
<feature type="binding site" evidence="6">
    <location>
        <position position="921"/>
    </location>
    <ligand>
        <name>substrate</name>
    </ligand>
</feature>
<feature type="domain" description="Biotin carboxylation" evidence="10">
    <location>
        <begin position="2"/>
        <end position="463"/>
    </location>
</feature>
<dbReference type="PROSITE" id="PS50979">
    <property type="entry name" value="BC"/>
    <property type="match status" value="1"/>
</dbReference>
<dbReference type="Pfam" id="PF00682">
    <property type="entry name" value="HMGL-like"/>
    <property type="match status" value="1"/>
</dbReference>
<evidence type="ECO:0000256" key="6">
    <source>
        <dbReference type="PIRSR" id="PIRSR001594-2"/>
    </source>
</evidence>
<dbReference type="InterPro" id="IPR003379">
    <property type="entry name" value="Carboxylase_cons_dom"/>
</dbReference>
<feature type="binding site" evidence="6">
    <location>
        <position position="207"/>
    </location>
    <ligand>
        <name>ATP</name>
        <dbReference type="ChEBI" id="CHEBI:30616"/>
    </ligand>
</feature>
<dbReference type="Pfam" id="PF02786">
    <property type="entry name" value="CPSase_L_D2"/>
    <property type="match status" value="2"/>
</dbReference>
<dbReference type="GO" id="GO:0046872">
    <property type="term" value="F:metal ion binding"/>
    <property type="evidence" value="ECO:0007669"/>
    <property type="project" value="UniProtKB-KW"/>
</dbReference>
<dbReference type="GO" id="GO:0006094">
    <property type="term" value="P:gluconeogenesis"/>
    <property type="evidence" value="ECO:0007669"/>
    <property type="project" value="InterPro"/>
</dbReference>
<evidence type="ECO:0000259" key="9">
    <source>
        <dbReference type="PROSITE" id="PS50975"/>
    </source>
</evidence>
<dbReference type="GO" id="GO:0005524">
    <property type="term" value="F:ATP binding"/>
    <property type="evidence" value="ECO:0007669"/>
    <property type="project" value="UniProtKB-UniRule"/>
</dbReference>
<protein>
    <recommendedName>
        <fullName evidence="14">Pyruvate carboxylase</fullName>
    </recommendedName>
</protein>
<dbReference type="AlphaFoldDB" id="A0A367LF83"/>
<dbReference type="InterPro" id="IPR005482">
    <property type="entry name" value="Biotin_COase_C"/>
</dbReference>
<dbReference type="InterPro" id="IPR011764">
    <property type="entry name" value="Biotin_carboxylation_dom"/>
</dbReference>
<dbReference type="SUPFAM" id="SSF52440">
    <property type="entry name" value="PreATP-grasp domain"/>
    <property type="match status" value="1"/>
</dbReference>
<dbReference type="SUPFAM" id="SSF56059">
    <property type="entry name" value="Glutathione synthetase ATP-binding domain-like"/>
    <property type="match status" value="1"/>
</dbReference>
<dbReference type="Gene3D" id="3.30.470.20">
    <property type="entry name" value="ATP-grasp fold, B domain"/>
    <property type="match status" value="1"/>
</dbReference>
<evidence type="ECO:0000256" key="4">
    <source>
        <dbReference type="ARBA" id="ARBA00023267"/>
    </source>
</evidence>
<evidence type="ECO:0000259" key="11">
    <source>
        <dbReference type="PROSITE" id="PS50991"/>
    </source>
</evidence>
<feature type="binding site" evidence="7">
    <location>
        <position position="786"/>
    </location>
    <ligand>
        <name>Mn(2+)</name>
        <dbReference type="ChEBI" id="CHEBI:29035"/>
    </ligand>
</feature>
<dbReference type="EMBL" id="LKCN02000007">
    <property type="protein sequence ID" value="RCI13076.1"/>
    <property type="molecule type" value="Genomic_DNA"/>
</dbReference>
<dbReference type="OrthoDB" id="196847at2759"/>
<keyword evidence="4" id="KW-0092">Biotin</keyword>
<evidence type="ECO:0000313" key="13">
    <source>
        <dbReference type="Proteomes" id="UP000253664"/>
    </source>
</evidence>
<feature type="binding site" evidence="6">
    <location>
        <position position="660"/>
    </location>
    <ligand>
        <name>substrate</name>
    </ligand>
</feature>
<dbReference type="GO" id="GO:0004736">
    <property type="term" value="F:pyruvate carboxylase activity"/>
    <property type="evidence" value="ECO:0007669"/>
    <property type="project" value="InterPro"/>
</dbReference>
<dbReference type="SUPFAM" id="SSF51569">
    <property type="entry name" value="Aldolase"/>
    <property type="match status" value="1"/>
</dbReference>
<dbReference type="PROSITE" id="PS00867">
    <property type="entry name" value="CPSASE_2"/>
    <property type="match status" value="1"/>
</dbReference>
<dbReference type="InterPro" id="IPR005481">
    <property type="entry name" value="BC-like_N"/>
</dbReference>
<accession>A0A367LF83</accession>
<dbReference type="InterPro" id="IPR011053">
    <property type="entry name" value="Single_hybrid_motif"/>
</dbReference>
<dbReference type="FunFam" id="3.30.1490.20:FF:000018">
    <property type="entry name" value="Biotin carboxylase"/>
    <property type="match status" value="1"/>
</dbReference>
<keyword evidence="3 6" id="KW-0067">ATP-binding</keyword>
<keyword evidence="1" id="KW-0436">Ligase</keyword>
<dbReference type="SUPFAM" id="SSF89000">
    <property type="entry name" value="post-HMGL domain-like"/>
    <property type="match status" value="1"/>
</dbReference>
<keyword evidence="7" id="KW-0479">Metal-binding</keyword>
<feature type="domain" description="ATP-grasp" evidence="9">
    <location>
        <begin position="127"/>
        <end position="330"/>
    </location>
</feature>
<evidence type="ECO:0000256" key="5">
    <source>
        <dbReference type="PIRSR" id="PIRSR001594-1"/>
    </source>
</evidence>
<dbReference type="Pfam" id="PF02436">
    <property type="entry name" value="PYC_OADA"/>
    <property type="match status" value="1"/>
</dbReference>
<dbReference type="Pfam" id="PF00289">
    <property type="entry name" value="Biotin_carb_N"/>
    <property type="match status" value="1"/>
</dbReference>
<dbReference type="InterPro" id="IPR000891">
    <property type="entry name" value="PYR_CT"/>
</dbReference>
<dbReference type="Proteomes" id="UP000253664">
    <property type="component" value="Unassembled WGS sequence"/>
</dbReference>
<dbReference type="InterPro" id="IPR005930">
    <property type="entry name" value="Pyruv_COase"/>
</dbReference>
<sequence length="1177" mass="129208">MKQLKVLVANRGEIASRILASARELGLSTVAIYSEEDRLIDGKMRLLEADETYKVGDGPGVGPLEAYLDGARIVHVAKQHQVDLIHPGYGFLAENAAFASQVRKAGITFVGPPTDIIQKMGDKVAARRIADEFGIPTIPGTDGPLGDLQEGYNFADKHGYPIVVKASFGGGGRGMRVVHKKEQLKAAITSARSEAGAAFGNDAVFIERYAYHAWSHIEVQVLSDRHGNHVHIFERDCSVQRKHQKVVEMAPAANIPPAVQNAGTVEFLVEGDGFYFIEMNPRMCVDPKNGDLFTLKIRLADQGENSQVEHTVTEEITGIDIVGAQLRIACGAKLVELGLTQAEIQLKGFAVQCRVTTEIPSQGFRPDSGTIRGCRLPSGNGIRLDHSDCFLGAEISPFYDSLLVKCICTGHDFSSSIKRAMRALSDFRIRGVQTNIEFLIRLLQHPDFAAGNCWTSFIDDTPSLLPSQSPDDQAQGLMRFLADAAVNGSRIQGQAKPPGLKRDIEITRLLDHKSKEPIDITEPCTQGWRNVLLRDGPCEFARQVRAHRSTLITDTTWRDGQQSLLATRIRSRDLEAIAKHTSYAYRDAYSLESWGGATFDVMLRFLYEDPWERLVCYHPVPDIDQKKLTRVCPVFTAQAAQACPIVTYVISNIPFQMLLRSTNGVAYSALPDNALFRFVKHAKDTGVDIFRVFDSLNDPENLKVGIEAVHAAGGLVEGALMYTGDMLEPGTKYSLGYYMGVVDHLVKLGSHVIAVKSMSGVMKPAAGRAMVRAIRAKYPDIPIHMHTHDTNGAGTATMLACVEEGADIVDTAIDSLSGSTSQPAASAVIASLENTGFESTLLLDQIQVIDAYWAQLRLMYAGFDADLRSPDPTVYKHEIPGGQYSNLIFQARQNGLGSQWAETLKAYEDANMLLGDIIKATPTSKAVGDLAQFMVDQKLTAAEVQKRASSLDFPKSVIEFFEGLMGKPFDGFPEPLRTDVLRGRAQTVRKRPGLTLPPVDWDQIRLDIGAKFPERALTEDDVASYVMYPEVYLDFRKARRDFGDLATLRTPDFLRPPEIGQEVQLRSEGGREIVAEMIGIRPADPKTGYREVLFRLDGEVCSVAVKDDKAISKQKLQKADPQIEGEVAAPMSGRVVRVTAEAGRIVAAGQNLLTVSAMKMWLGSAFIDAWAFKVPRG</sequence>
<dbReference type="PROSITE" id="PS00866">
    <property type="entry name" value="CPSASE_1"/>
    <property type="match status" value="1"/>
</dbReference>
<feature type="binding site" description="via carbamate group" evidence="7">
    <location>
        <position position="756"/>
    </location>
    <ligand>
        <name>Mn(2+)</name>
        <dbReference type="ChEBI" id="CHEBI:29035"/>
    </ligand>
</feature>
<evidence type="ECO:0000259" key="10">
    <source>
        <dbReference type="PROSITE" id="PS50979"/>
    </source>
</evidence>
<feature type="binding site" evidence="7">
    <location>
        <position position="788"/>
    </location>
    <ligand>
        <name>Mn(2+)</name>
        <dbReference type="ChEBI" id="CHEBI:29035"/>
    </ligand>
</feature>
<dbReference type="CDD" id="cd07937">
    <property type="entry name" value="DRE_TIM_PC_TC_5S"/>
    <property type="match status" value="1"/>
</dbReference>
<dbReference type="InterPro" id="IPR013785">
    <property type="entry name" value="Aldolase_TIM"/>
</dbReference>
<evidence type="ECO:0000256" key="8">
    <source>
        <dbReference type="PIRSR" id="PIRSR001594-4"/>
    </source>
</evidence>
<organism evidence="12 13">
    <name type="scientific">Ophiocordyceps polyrhachis-furcata BCC 54312</name>
    <dbReference type="NCBI Taxonomy" id="1330021"/>
    <lineage>
        <taxon>Eukaryota</taxon>
        <taxon>Fungi</taxon>
        <taxon>Dikarya</taxon>
        <taxon>Ascomycota</taxon>
        <taxon>Pezizomycotina</taxon>
        <taxon>Sordariomycetes</taxon>
        <taxon>Hypocreomycetidae</taxon>
        <taxon>Hypocreales</taxon>
        <taxon>Ophiocordycipitaceae</taxon>
        <taxon>Ophiocordyceps</taxon>
    </lineage>
</organism>
<dbReference type="PIRSF" id="PIRSF001594">
    <property type="entry name" value="Pyruv_carbox"/>
    <property type="match status" value="1"/>
</dbReference>
<comment type="caution">
    <text evidence="12">The sequence shown here is derived from an EMBL/GenBank/DDBJ whole genome shotgun (WGS) entry which is preliminary data.</text>
</comment>
<name>A0A367LF83_9HYPO</name>
<dbReference type="InterPro" id="IPR055268">
    <property type="entry name" value="PCB-like"/>
</dbReference>
<dbReference type="CDD" id="cd06850">
    <property type="entry name" value="biotinyl_domain"/>
    <property type="match status" value="1"/>
</dbReference>
<evidence type="ECO:0000256" key="3">
    <source>
        <dbReference type="ARBA" id="ARBA00022840"/>
    </source>
</evidence>
<evidence type="ECO:0000256" key="2">
    <source>
        <dbReference type="ARBA" id="ARBA00022741"/>
    </source>
</evidence>
<feature type="binding site" evidence="6">
    <location>
        <position position="243"/>
    </location>
    <ligand>
        <name>ATP</name>
        <dbReference type="ChEBI" id="CHEBI:30616"/>
    </ligand>
</feature>
<dbReference type="Gene3D" id="2.40.50.100">
    <property type="match status" value="1"/>
</dbReference>
<gene>
    <name evidence="12" type="ORF">L249_1114</name>
</gene>
<dbReference type="FunFam" id="3.20.20.70:FF:000033">
    <property type="entry name" value="Pyruvate carboxylase"/>
    <property type="match status" value="1"/>
</dbReference>
<feature type="active site" evidence="5">
    <location>
        <position position="282"/>
    </location>
</feature>
<dbReference type="Gene3D" id="3.20.20.70">
    <property type="entry name" value="Aldolase class I"/>
    <property type="match status" value="2"/>
</dbReference>
<dbReference type="InterPro" id="IPR016185">
    <property type="entry name" value="PreATP-grasp_dom_sf"/>
</dbReference>
<feature type="modified residue" description="N6-biotinyllysine" evidence="8">
    <location>
        <position position="1159"/>
    </location>
</feature>
<dbReference type="InterPro" id="IPR005479">
    <property type="entry name" value="CPAse_ATP-bd"/>
</dbReference>
<evidence type="ECO:0000256" key="7">
    <source>
        <dbReference type="PIRSR" id="PIRSR001594-3"/>
    </source>
</evidence>
<reference evidence="12 13" key="1">
    <citation type="journal article" date="2015" name="BMC Genomics">
        <title>Insights from the genome of Ophiocordyceps polyrhachis-furcata to pathogenicity and host specificity in insect fungi.</title>
        <authorList>
            <person name="Wichadakul D."/>
            <person name="Kobmoo N."/>
            <person name="Ingsriswang S."/>
            <person name="Tangphatsornruang S."/>
            <person name="Chantasingh D."/>
            <person name="Luangsa-ard J.J."/>
            <person name="Eurwilaichitr L."/>
        </authorList>
    </citation>
    <scope>NUCLEOTIDE SEQUENCE [LARGE SCALE GENOMIC DNA]</scope>
    <source>
        <strain evidence="12 13">BCC 54312</strain>
    </source>
</reference>
<keyword evidence="2 6" id="KW-0547">Nucleotide-binding</keyword>
<dbReference type="GO" id="GO:0005737">
    <property type="term" value="C:cytoplasm"/>
    <property type="evidence" value="ECO:0007669"/>
    <property type="project" value="TreeGrafter"/>
</dbReference>
<dbReference type="SUPFAM" id="SSF51230">
    <property type="entry name" value="Single hybrid motif"/>
    <property type="match status" value="1"/>
</dbReference>
<feature type="binding site" evidence="7">
    <location>
        <position position="559"/>
    </location>
    <ligand>
        <name>Mn(2+)</name>
        <dbReference type="ChEBI" id="CHEBI:29035"/>
    </ligand>
</feature>
<feature type="non-terminal residue" evidence="12">
    <location>
        <position position="1177"/>
    </location>
</feature>
<feature type="binding site" evidence="6">
    <location>
        <position position="123"/>
    </location>
    <ligand>
        <name>ATP</name>
        <dbReference type="ChEBI" id="CHEBI:30616"/>
    </ligand>
</feature>
<feature type="domain" description="Pyruvate carboxyltransferase" evidence="11">
    <location>
        <begin position="550"/>
        <end position="847"/>
    </location>
</feature>
<dbReference type="PROSITE" id="PS50975">
    <property type="entry name" value="ATP_GRASP"/>
    <property type="match status" value="1"/>
</dbReference>
<dbReference type="PANTHER" id="PTHR43778:SF2">
    <property type="entry name" value="PYRUVATE CARBOXYLASE, MITOCHONDRIAL"/>
    <property type="match status" value="1"/>
</dbReference>
<dbReference type="InterPro" id="IPR011054">
    <property type="entry name" value="Rudment_hybrid_motif"/>
</dbReference>
<dbReference type="InterPro" id="IPR011761">
    <property type="entry name" value="ATP-grasp"/>
</dbReference>